<proteinExistence type="predicted"/>
<dbReference type="STRING" id="1121442.SAMN02745702_00924"/>
<dbReference type="Gene3D" id="3.40.50.300">
    <property type="entry name" value="P-loop containing nucleotide triphosphate hydrolases"/>
    <property type="match status" value="1"/>
</dbReference>
<sequence length="692" mass="78968">MITDYQSRKEEALNSYEKIEGLMKEIEDYAQQSQIPNPAERLDPLVRNIRNMAKKIREDRFSLVIAGESKSGKSTFINAYLGSELLPMDVKQCTSAIIKVKHGEKFCIEATYADGRPHETIEGSAAKKFLKENGALDDNYRDIPVPIINSEILIKSGLRAKKKNKQIVIKKNEVEDLLNAPEVQAANIHNLPSRKYNEKIRHYIEVKKNSWKDIVTNIEVFFPLGKGMHGIEIIDTPGVCARGGAAEITSKYIKNADAIIFLKSISGQALESTQFEQFMHQTTLERNKNALFLALTRTTDVPSNDLHRLKNEAYQQFKNLNKENILFIDSKAELYAKKFSKITDVESELRRLNKLGTLDDFTLTAYQETNGFLGEGDFIQALQQKSNFNAVYNALETFGRKAHYILLSLLLDSICTIYSKLDNDLACNLDSFRKKAEDPRELAKKITRVNEEIKKIENKLYDKLDEVTKQFIGDEGIISQSATKEIASFSEEVSQINPRSDRAFTELEEISKKKIQYYIDLTTTLSKKIVSQFDKELITLSKGTTVPSITLQPNFTEETFKDIKESNASKAYIERSYEDGATFKKTHTYSEYSQNKHFNLIKNSITERLDTIQSDLVGLLLDFTFAIRKRYRNDLEKNALIKMDELDSIEKKKATAEQLLVIIEQFNIFMKKTSLAQSDAEKIKGGIEKNVQ</sequence>
<dbReference type="PANTHER" id="PTHR10465">
    <property type="entry name" value="TRANSMEMBRANE GTPASE FZO1"/>
    <property type="match status" value="1"/>
</dbReference>
<dbReference type="InterPro" id="IPR045063">
    <property type="entry name" value="Dynamin_N"/>
</dbReference>
<gene>
    <name evidence="7" type="ORF">SAMN02745702_00924</name>
</gene>
<keyword evidence="5" id="KW-0472">Membrane</keyword>
<organism evidence="7 8">
    <name type="scientific">Desulfobaculum bizertense DSM 18034</name>
    <dbReference type="NCBI Taxonomy" id="1121442"/>
    <lineage>
        <taxon>Bacteria</taxon>
        <taxon>Pseudomonadati</taxon>
        <taxon>Thermodesulfobacteriota</taxon>
        <taxon>Desulfovibrionia</taxon>
        <taxon>Desulfovibrionales</taxon>
        <taxon>Desulfovibrionaceae</taxon>
        <taxon>Desulfobaculum</taxon>
    </lineage>
</organism>
<dbReference type="InterPro" id="IPR027094">
    <property type="entry name" value="Mitofusin_fam"/>
</dbReference>
<evidence type="ECO:0000256" key="1">
    <source>
        <dbReference type="ARBA" id="ARBA00004370"/>
    </source>
</evidence>
<name>A0A1T4VSH5_9BACT</name>
<evidence type="ECO:0000256" key="5">
    <source>
        <dbReference type="ARBA" id="ARBA00023136"/>
    </source>
</evidence>
<dbReference type="CDD" id="cd00882">
    <property type="entry name" value="Ras_like_GTPase"/>
    <property type="match status" value="1"/>
</dbReference>
<evidence type="ECO:0000313" key="7">
    <source>
        <dbReference type="EMBL" id="SKA67954.1"/>
    </source>
</evidence>
<keyword evidence="8" id="KW-1185">Reference proteome</keyword>
<evidence type="ECO:0000256" key="4">
    <source>
        <dbReference type="ARBA" id="ARBA00023134"/>
    </source>
</evidence>
<dbReference type="GO" id="GO:0016020">
    <property type="term" value="C:membrane"/>
    <property type="evidence" value="ECO:0007669"/>
    <property type="project" value="UniProtKB-SubCell"/>
</dbReference>
<keyword evidence="2" id="KW-0547">Nucleotide-binding</keyword>
<keyword evidence="4" id="KW-0342">GTP-binding</keyword>
<dbReference type="Proteomes" id="UP000189733">
    <property type="component" value="Unassembled WGS sequence"/>
</dbReference>
<dbReference type="GO" id="GO:0003924">
    <property type="term" value="F:GTPase activity"/>
    <property type="evidence" value="ECO:0007669"/>
    <property type="project" value="InterPro"/>
</dbReference>
<reference evidence="7 8" key="1">
    <citation type="submission" date="2017-02" db="EMBL/GenBank/DDBJ databases">
        <authorList>
            <person name="Peterson S.W."/>
        </authorList>
    </citation>
    <scope>NUCLEOTIDE SEQUENCE [LARGE SCALE GENOMIC DNA]</scope>
    <source>
        <strain evidence="7 8">DSM 18034</strain>
    </source>
</reference>
<protein>
    <submittedName>
        <fullName evidence="7">Dynamin family protein</fullName>
    </submittedName>
</protein>
<dbReference type="Pfam" id="PF00350">
    <property type="entry name" value="Dynamin_N"/>
    <property type="match status" value="1"/>
</dbReference>
<evidence type="ECO:0000259" key="6">
    <source>
        <dbReference type="Pfam" id="PF00350"/>
    </source>
</evidence>
<dbReference type="SUPFAM" id="SSF52540">
    <property type="entry name" value="P-loop containing nucleoside triphosphate hydrolases"/>
    <property type="match status" value="1"/>
</dbReference>
<dbReference type="GO" id="GO:0008053">
    <property type="term" value="P:mitochondrial fusion"/>
    <property type="evidence" value="ECO:0007669"/>
    <property type="project" value="TreeGrafter"/>
</dbReference>
<dbReference type="RefSeq" id="WP_078684227.1">
    <property type="nucleotide sequence ID" value="NZ_FUYA01000002.1"/>
</dbReference>
<dbReference type="EMBL" id="FUYA01000002">
    <property type="protein sequence ID" value="SKA67954.1"/>
    <property type="molecule type" value="Genomic_DNA"/>
</dbReference>
<keyword evidence="3" id="KW-0378">Hydrolase</keyword>
<evidence type="ECO:0000313" key="8">
    <source>
        <dbReference type="Proteomes" id="UP000189733"/>
    </source>
</evidence>
<dbReference type="AlphaFoldDB" id="A0A1T4VSH5"/>
<dbReference type="InterPro" id="IPR027417">
    <property type="entry name" value="P-loop_NTPase"/>
</dbReference>
<evidence type="ECO:0000256" key="3">
    <source>
        <dbReference type="ARBA" id="ARBA00022801"/>
    </source>
</evidence>
<dbReference type="PANTHER" id="PTHR10465:SF0">
    <property type="entry name" value="SARCALUMENIN"/>
    <property type="match status" value="1"/>
</dbReference>
<dbReference type="GO" id="GO:0005525">
    <property type="term" value="F:GTP binding"/>
    <property type="evidence" value="ECO:0007669"/>
    <property type="project" value="UniProtKB-KW"/>
</dbReference>
<feature type="domain" description="Dynamin N-terminal" evidence="6">
    <location>
        <begin position="64"/>
        <end position="289"/>
    </location>
</feature>
<accession>A0A1T4VSH5</accession>
<evidence type="ECO:0000256" key="2">
    <source>
        <dbReference type="ARBA" id="ARBA00022741"/>
    </source>
</evidence>
<comment type="subcellular location">
    <subcellularLocation>
        <location evidence="1">Membrane</location>
    </subcellularLocation>
</comment>